<dbReference type="InterPro" id="IPR053198">
    <property type="entry name" value="Gynoecium_Dev_Regulator"/>
</dbReference>
<dbReference type="SMART" id="SM00666">
    <property type="entry name" value="PB1"/>
    <property type="match status" value="1"/>
</dbReference>
<dbReference type="Pfam" id="PF00564">
    <property type="entry name" value="PB1"/>
    <property type="match status" value="1"/>
</dbReference>
<name>A0AAD2ADK2_9LAMI</name>
<accession>A0AAD2ADK2</accession>
<evidence type="ECO:0000259" key="2">
    <source>
        <dbReference type="SMART" id="SM00666"/>
    </source>
</evidence>
<dbReference type="CDD" id="cd06410">
    <property type="entry name" value="PB1_UP2"/>
    <property type="match status" value="1"/>
</dbReference>
<dbReference type="AlphaFoldDB" id="A0AAD2ADK2"/>
<evidence type="ECO:0000313" key="3">
    <source>
        <dbReference type="EMBL" id="CAI9786170.1"/>
    </source>
</evidence>
<reference evidence="3" key="1">
    <citation type="submission" date="2023-05" db="EMBL/GenBank/DDBJ databases">
        <authorList>
            <person name="Huff M."/>
        </authorList>
    </citation>
    <scope>NUCLEOTIDE SEQUENCE</scope>
</reference>
<dbReference type="PANTHER" id="PTHR31066:SF47">
    <property type="entry name" value="PB1 DOMAIN-CONTAINING PROTEIN"/>
    <property type="match status" value="1"/>
</dbReference>
<sequence length="347" mass="38739">MSTEGVIVEDTINSCRFAPGSPKNRLKFLCSHGGKVLPLPADGHLMYVGGETRVISVPRDIGFQEVMTKLTYLIDGEMLLKYQLLQEDLDALVSVKSDEDLGHMVEEHDRYESAGSSRLRAFLFPANLSAIENKMASTEHRELELRYIDAINGIIRATPSSKKPSPTIIVGQRGTFISSACSSPTSPKSCTTKAMCHESPLQGCQQTGEVKMQKVESSPSIRNLNIPQQTSHSVHSHNYYQNLVQSPQLNYQSSKPPTDPHRYGASERLVSIRSIGRVEGVKYQVDRCPYNYYSTPWHNRGSRCCTRCMHCDDCCHGLDKRMIDRTGRPSMSPTPLTPRNGYSILRA</sequence>
<dbReference type="SUPFAM" id="SSF54277">
    <property type="entry name" value="CAD &amp; PB1 domains"/>
    <property type="match status" value="1"/>
</dbReference>
<evidence type="ECO:0000313" key="4">
    <source>
        <dbReference type="Proteomes" id="UP000834106"/>
    </source>
</evidence>
<organism evidence="3 4">
    <name type="scientific">Fraxinus pennsylvanica</name>
    <dbReference type="NCBI Taxonomy" id="56036"/>
    <lineage>
        <taxon>Eukaryota</taxon>
        <taxon>Viridiplantae</taxon>
        <taxon>Streptophyta</taxon>
        <taxon>Embryophyta</taxon>
        <taxon>Tracheophyta</taxon>
        <taxon>Spermatophyta</taxon>
        <taxon>Magnoliopsida</taxon>
        <taxon>eudicotyledons</taxon>
        <taxon>Gunneridae</taxon>
        <taxon>Pentapetalae</taxon>
        <taxon>asterids</taxon>
        <taxon>lamiids</taxon>
        <taxon>Lamiales</taxon>
        <taxon>Oleaceae</taxon>
        <taxon>Oleeae</taxon>
        <taxon>Fraxinus</taxon>
    </lineage>
</organism>
<proteinExistence type="predicted"/>
<dbReference type="InterPro" id="IPR000270">
    <property type="entry name" value="PB1_dom"/>
</dbReference>
<dbReference type="Gene3D" id="3.10.20.90">
    <property type="entry name" value="Phosphatidylinositol 3-kinase Catalytic Subunit, Chain A, domain 1"/>
    <property type="match status" value="1"/>
</dbReference>
<protein>
    <recommendedName>
        <fullName evidence="2">PB1 domain-containing protein</fullName>
    </recommendedName>
</protein>
<dbReference type="Proteomes" id="UP000834106">
    <property type="component" value="Chromosome 22"/>
</dbReference>
<keyword evidence="4" id="KW-1185">Reference proteome</keyword>
<dbReference type="PANTHER" id="PTHR31066">
    <property type="entry name" value="OS05G0427100 PROTEIN-RELATED"/>
    <property type="match status" value="1"/>
</dbReference>
<gene>
    <name evidence="3" type="ORF">FPE_LOCUS33600</name>
</gene>
<feature type="region of interest" description="Disordered" evidence="1">
    <location>
        <begin position="326"/>
        <end position="347"/>
    </location>
</feature>
<evidence type="ECO:0000256" key="1">
    <source>
        <dbReference type="SAM" id="MobiDB-lite"/>
    </source>
</evidence>
<feature type="domain" description="PB1" evidence="2">
    <location>
        <begin position="40"/>
        <end position="126"/>
    </location>
</feature>
<dbReference type="EMBL" id="OU503057">
    <property type="protein sequence ID" value="CAI9786170.1"/>
    <property type="molecule type" value="Genomic_DNA"/>
</dbReference>